<comment type="caution">
    <text evidence="7">The sequence shown here is derived from an EMBL/GenBank/DDBJ whole genome shotgun (WGS) entry which is preliminary data.</text>
</comment>
<protein>
    <submittedName>
        <fullName evidence="7">Lipopolysaccharide export system protein LptC</fullName>
    </submittedName>
</protein>
<keyword evidence="3 6" id="KW-0812">Transmembrane</keyword>
<keyword evidence="8" id="KW-1185">Reference proteome</keyword>
<evidence type="ECO:0000313" key="8">
    <source>
        <dbReference type="Proteomes" id="UP000320225"/>
    </source>
</evidence>
<dbReference type="GO" id="GO:0005886">
    <property type="term" value="C:plasma membrane"/>
    <property type="evidence" value="ECO:0007669"/>
    <property type="project" value="InterPro"/>
</dbReference>
<keyword evidence="4 6" id="KW-1133">Transmembrane helix</keyword>
<organism evidence="7 8">
    <name type="scientific">Tepidimonas sediminis</name>
    <dbReference type="NCBI Taxonomy" id="2588941"/>
    <lineage>
        <taxon>Bacteria</taxon>
        <taxon>Pseudomonadati</taxon>
        <taxon>Pseudomonadota</taxon>
        <taxon>Betaproteobacteria</taxon>
        <taxon>Burkholderiales</taxon>
        <taxon>Tepidimonas</taxon>
    </lineage>
</organism>
<dbReference type="GO" id="GO:0017089">
    <property type="term" value="F:glycolipid transfer activity"/>
    <property type="evidence" value="ECO:0007669"/>
    <property type="project" value="TreeGrafter"/>
</dbReference>
<reference evidence="7 8" key="1">
    <citation type="submission" date="2019-07" db="EMBL/GenBank/DDBJ databases">
        <title>Tepidimonas sediminis YIM 72259 draft genome.</title>
        <authorList>
            <person name="Da Costa M.S."/>
            <person name="Froufe H.J.C."/>
            <person name="Egas C."/>
            <person name="Albuquerque L."/>
        </authorList>
    </citation>
    <scope>NUCLEOTIDE SEQUENCE [LARGE SCALE GENOMIC DNA]</scope>
    <source>
        <strain evidence="7 8">YIM 72259</strain>
    </source>
</reference>
<dbReference type="PANTHER" id="PTHR37481">
    <property type="entry name" value="LIPOPOLYSACCHARIDE EXPORT SYSTEM PROTEIN LPTC"/>
    <property type="match status" value="1"/>
</dbReference>
<evidence type="ECO:0000313" key="7">
    <source>
        <dbReference type="EMBL" id="TSE26752.1"/>
    </source>
</evidence>
<keyword evidence="2" id="KW-0997">Cell inner membrane</keyword>
<dbReference type="EMBL" id="VJND01000002">
    <property type="protein sequence ID" value="TSE26752.1"/>
    <property type="molecule type" value="Genomic_DNA"/>
</dbReference>
<dbReference type="RefSeq" id="WP_143893209.1">
    <property type="nucleotide sequence ID" value="NZ_VJND01000002.1"/>
</dbReference>
<evidence type="ECO:0000256" key="2">
    <source>
        <dbReference type="ARBA" id="ARBA00022519"/>
    </source>
</evidence>
<name>A0A554WT42_9BURK</name>
<dbReference type="InterPro" id="IPR026265">
    <property type="entry name" value="LptC"/>
</dbReference>
<evidence type="ECO:0000256" key="4">
    <source>
        <dbReference type="ARBA" id="ARBA00022989"/>
    </source>
</evidence>
<dbReference type="NCBIfam" id="TIGR04409">
    <property type="entry name" value="LptC_YrbK"/>
    <property type="match status" value="1"/>
</dbReference>
<gene>
    <name evidence="7" type="primary">lptC</name>
    <name evidence="7" type="ORF">Tsedi_00460</name>
</gene>
<evidence type="ECO:0000256" key="3">
    <source>
        <dbReference type="ARBA" id="ARBA00022692"/>
    </source>
</evidence>
<dbReference type="Pfam" id="PF06835">
    <property type="entry name" value="LptC"/>
    <property type="match status" value="1"/>
</dbReference>
<accession>A0A554WT42</accession>
<proteinExistence type="predicted"/>
<keyword evidence="1" id="KW-1003">Cell membrane</keyword>
<evidence type="ECO:0000256" key="1">
    <source>
        <dbReference type="ARBA" id="ARBA00022475"/>
    </source>
</evidence>
<keyword evidence="5 6" id="KW-0472">Membrane</keyword>
<dbReference type="GO" id="GO:0015221">
    <property type="term" value="F:lipopolysaccharide transmembrane transporter activity"/>
    <property type="evidence" value="ECO:0007669"/>
    <property type="project" value="InterPro"/>
</dbReference>
<feature type="transmembrane region" description="Helical" evidence="6">
    <location>
        <begin position="25"/>
        <end position="45"/>
    </location>
</feature>
<dbReference type="Proteomes" id="UP000320225">
    <property type="component" value="Unassembled WGS sequence"/>
</dbReference>
<sequence length="221" mass="24802">MKTAAASRPAQAAPLPWWARAWDAVSLYLPVALMAALALVTWTIVQRPLEPASPRARSLAAGEADYTLHGFVLRRHDPQGRLVQELRGDTLAHYPADGLSEVRQAHLVRIEPQTGWRSTGQAARLRADDERQHYTFEGDARYERVPLADRRGARLTLQAERLVWDAQRQLLVSDTPVRLTRDADVLTANRMRYDERLGLAEFEGRVRATLAPRPAGARSTQ</sequence>
<dbReference type="InterPro" id="IPR010664">
    <property type="entry name" value="LipoPS_assembly_LptC-rel"/>
</dbReference>
<dbReference type="InterPro" id="IPR052363">
    <property type="entry name" value="LPS_export_LptC"/>
</dbReference>
<dbReference type="OrthoDB" id="5298112at2"/>
<dbReference type="Gene3D" id="2.60.450.10">
    <property type="entry name" value="Lipopolysaccharide (LPS) transport protein A like domain"/>
    <property type="match status" value="1"/>
</dbReference>
<dbReference type="GO" id="GO:0030288">
    <property type="term" value="C:outer membrane-bounded periplasmic space"/>
    <property type="evidence" value="ECO:0007669"/>
    <property type="project" value="TreeGrafter"/>
</dbReference>
<evidence type="ECO:0000256" key="5">
    <source>
        <dbReference type="ARBA" id="ARBA00023136"/>
    </source>
</evidence>
<dbReference type="AlphaFoldDB" id="A0A554WT42"/>
<evidence type="ECO:0000256" key="6">
    <source>
        <dbReference type="SAM" id="Phobius"/>
    </source>
</evidence>
<dbReference type="PANTHER" id="PTHR37481:SF1">
    <property type="entry name" value="LIPOPOLYSACCHARIDE EXPORT SYSTEM PROTEIN LPTC"/>
    <property type="match status" value="1"/>
</dbReference>